<name>A0A6I6FC74_9ACTN</name>
<proteinExistence type="predicted"/>
<keyword evidence="1" id="KW-1133">Transmembrane helix</keyword>
<gene>
    <name evidence="2" type="ORF">EIZ62_26045</name>
</gene>
<feature type="transmembrane region" description="Helical" evidence="1">
    <location>
        <begin position="27"/>
        <end position="46"/>
    </location>
</feature>
<protein>
    <submittedName>
        <fullName evidence="2">Uncharacterized protein</fullName>
    </submittedName>
</protein>
<dbReference type="Proteomes" id="UP000422572">
    <property type="component" value="Chromosome"/>
</dbReference>
<dbReference type="EMBL" id="CP034279">
    <property type="protein sequence ID" value="QGV81320.1"/>
    <property type="molecule type" value="Genomic_DNA"/>
</dbReference>
<accession>A0A6I6FC74</accession>
<evidence type="ECO:0000256" key="1">
    <source>
        <dbReference type="SAM" id="Phobius"/>
    </source>
</evidence>
<organism evidence="2 3">
    <name type="scientific">Streptomyces ficellus</name>
    <dbReference type="NCBI Taxonomy" id="1977088"/>
    <lineage>
        <taxon>Bacteria</taxon>
        <taxon>Bacillati</taxon>
        <taxon>Actinomycetota</taxon>
        <taxon>Actinomycetes</taxon>
        <taxon>Kitasatosporales</taxon>
        <taxon>Streptomycetaceae</taxon>
        <taxon>Streptomyces</taxon>
    </lineage>
</organism>
<evidence type="ECO:0000313" key="3">
    <source>
        <dbReference type="Proteomes" id="UP000422572"/>
    </source>
</evidence>
<evidence type="ECO:0000313" key="2">
    <source>
        <dbReference type="EMBL" id="QGV81320.1"/>
    </source>
</evidence>
<reference evidence="2 3" key="1">
    <citation type="submission" date="2018-12" db="EMBL/GenBank/DDBJ databases">
        <title>Complete genome sequence of Streptomyces ficellus NRRL8067, the producer of ficellomycin, feldamycin and nojirimycin.</title>
        <authorList>
            <person name="Zhang H."/>
            <person name="Yue R."/>
            <person name="Liu Y."/>
            <person name="Li M."/>
            <person name="Mu H."/>
            <person name="Zhang J."/>
        </authorList>
    </citation>
    <scope>NUCLEOTIDE SEQUENCE [LARGE SCALE GENOMIC DNA]</scope>
    <source>
        <strain evidence="2 3">NRRL 8067</strain>
    </source>
</reference>
<dbReference type="KEGG" id="sfic:EIZ62_26045"/>
<dbReference type="AlphaFoldDB" id="A0A6I6FC74"/>
<keyword evidence="1" id="KW-0472">Membrane</keyword>
<sequence length="74" mass="7469">MPARTQAPPTNVPRTCAAATGSADARLSWWALVLPVLAFAALFALISGGGAAHAADGDPAVGRLIQQIHHTLAG</sequence>
<keyword evidence="3" id="KW-1185">Reference proteome</keyword>
<dbReference type="RefSeq" id="WP_156695071.1">
    <property type="nucleotide sequence ID" value="NZ_CP034279.1"/>
</dbReference>
<keyword evidence="1" id="KW-0812">Transmembrane</keyword>